<reference evidence="2" key="1">
    <citation type="submission" date="2016-05" db="EMBL/GenBank/DDBJ databases">
        <title>Comparative genomics of biotechnologically important yeasts.</title>
        <authorList>
            <consortium name="DOE Joint Genome Institute"/>
            <person name="Riley R."/>
            <person name="Haridas S."/>
            <person name="Wolfe K.H."/>
            <person name="Lopes M.R."/>
            <person name="Hittinger C.T."/>
            <person name="Goker M."/>
            <person name="Salamov A."/>
            <person name="Wisecaver J."/>
            <person name="Long T.M."/>
            <person name="Aerts A.L."/>
            <person name="Barry K."/>
            <person name="Choi C."/>
            <person name="Clum A."/>
            <person name="Coughlan A.Y."/>
            <person name="Deshpande S."/>
            <person name="Douglass A.P."/>
            <person name="Hanson S.J."/>
            <person name="Klenk H.-P."/>
            <person name="Labutti K."/>
            <person name="Lapidus A."/>
            <person name="Lindquist E."/>
            <person name="Lipzen A."/>
            <person name="Meier-Kolthoff J.P."/>
            <person name="Ohm R.A."/>
            <person name="Otillar R.P."/>
            <person name="Pangilinan J."/>
            <person name="Peng Y."/>
            <person name="Rokas A."/>
            <person name="Rosa C.A."/>
            <person name="Scheuner C."/>
            <person name="Sibirny A.A."/>
            <person name="Slot J.C."/>
            <person name="Stielow J.B."/>
            <person name="Sun H."/>
            <person name="Kurtzman C.P."/>
            <person name="Blackwell M."/>
            <person name="Grigoriev I.V."/>
            <person name="Jeffries T.W."/>
        </authorList>
    </citation>
    <scope>NUCLEOTIDE SEQUENCE [LARGE SCALE GENOMIC DNA]</scope>
    <source>
        <strain evidence="2">DSM 1968</strain>
    </source>
</reference>
<accession>A0A1D2VRZ3</accession>
<dbReference type="FunCoup" id="A0A1D2VRZ3">
    <property type="interactions" value="39"/>
</dbReference>
<dbReference type="PANTHER" id="PTHR28139">
    <property type="entry name" value="UPF0768 PROTEIN YBL029C-A"/>
    <property type="match status" value="1"/>
</dbReference>
<dbReference type="InParanoid" id="A0A1D2VRZ3"/>
<dbReference type="AlphaFoldDB" id="A0A1D2VRZ3"/>
<dbReference type="RefSeq" id="XP_020050683.1">
    <property type="nucleotide sequence ID" value="XM_020190126.1"/>
</dbReference>
<gene>
    <name evidence="1" type="ORF">ASCRUDRAFT_29528</name>
</gene>
<dbReference type="STRING" id="1344418.A0A1D2VRZ3"/>
<name>A0A1D2VRZ3_9ASCO</name>
<keyword evidence="2" id="KW-1185">Reference proteome</keyword>
<evidence type="ECO:0000313" key="1">
    <source>
        <dbReference type="EMBL" id="ODV64376.1"/>
    </source>
</evidence>
<dbReference type="PANTHER" id="PTHR28139:SF1">
    <property type="entry name" value="UPF0768 PROTEIN YBL029C-A"/>
    <property type="match status" value="1"/>
</dbReference>
<dbReference type="EMBL" id="KV454475">
    <property type="protein sequence ID" value="ODV64376.1"/>
    <property type="molecule type" value="Genomic_DNA"/>
</dbReference>
<dbReference type="GeneID" id="30963762"/>
<sequence length="63" mass="7155">MCPRCHNNAVGVITHKRFFSLFFVPLIPLKWGKRCKCFICGYTAEVNKDTLTRVKQGAPLVLS</sequence>
<dbReference type="Proteomes" id="UP000095038">
    <property type="component" value="Unassembled WGS sequence"/>
</dbReference>
<evidence type="ECO:0000313" key="2">
    <source>
        <dbReference type="Proteomes" id="UP000095038"/>
    </source>
</evidence>
<proteinExistence type="predicted"/>
<protein>
    <submittedName>
        <fullName evidence="1">Uncharacterized protein</fullName>
    </submittedName>
</protein>
<organism evidence="1 2">
    <name type="scientific">Ascoidea rubescens DSM 1968</name>
    <dbReference type="NCBI Taxonomy" id="1344418"/>
    <lineage>
        <taxon>Eukaryota</taxon>
        <taxon>Fungi</taxon>
        <taxon>Dikarya</taxon>
        <taxon>Ascomycota</taxon>
        <taxon>Saccharomycotina</taxon>
        <taxon>Saccharomycetes</taxon>
        <taxon>Ascoideaceae</taxon>
        <taxon>Ascoidea</taxon>
    </lineage>
</organism>
<dbReference type="OrthoDB" id="5545479at2759"/>